<evidence type="ECO:0000313" key="2">
    <source>
        <dbReference type="Proteomes" id="UP000004713"/>
    </source>
</evidence>
<accession>B0NKT1</accession>
<comment type="caution">
    <text evidence="1">The sequence shown here is derived from an EMBL/GenBank/DDBJ whole genome shotgun (WGS) entry which is preliminary data.</text>
</comment>
<reference evidence="1 2" key="2">
    <citation type="submission" date="2007-11" db="EMBL/GenBank/DDBJ databases">
        <authorList>
            <person name="Fulton L."/>
            <person name="Clifton S."/>
            <person name="Fulton B."/>
            <person name="Xu J."/>
            <person name="Minx P."/>
            <person name="Pepin K.H."/>
            <person name="Johnson M."/>
            <person name="Thiruvilangam P."/>
            <person name="Bhonagiri V."/>
            <person name="Nash W.E."/>
            <person name="Mardis E.R."/>
            <person name="Wilson R.K."/>
        </authorList>
    </citation>
    <scope>NUCLEOTIDE SEQUENCE [LARGE SCALE GENOMIC DNA]</scope>
    <source>
        <strain evidence="1 2">ATCC 43183</strain>
    </source>
</reference>
<dbReference type="AlphaFoldDB" id="B0NKT1"/>
<dbReference type="EMBL" id="ABFZ02000009">
    <property type="protein sequence ID" value="EDS16996.1"/>
    <property type="molecule type" value="Genomic_DNA"/>
</dbReference>
<proteinExistence type="predicted"/>
<organism evidence="1 2">
    <name type="scientific">Bacteroides stercoris ATCC 43183</name>
    <dbReference type="NCBI Taxonomy" id="449673"/>
    <lineage>
        <taxon>Bacteria</taxon>
        <taxon>Pseudomonadati</taxon>
        <taxon>Bacteroidota</taxon>
        <taxon>Bacteroidia</taxon>
        <taxon>Bacteroidales</taxon>
        <taxon>Bacteroidaceae</taxon>
        <taxon>Bacteroides</taxon>
    </lineage>
</organism>
<name>B0NKT1_BACSE</name>
<dbReference type="Proteomes" id="UP000004713">
    <property type="component" value="Unassembled WGS sequence"/>
</dbReference>
<gene>
    <name evidence="1" type="ORF">BACSTE_00025</name>
</gene>
<dbReference type="HOGENOM" id="CLU_3180389_0_0_10"/>
<reference evidence="1 2" key="1">
    <citation type="submission" date="2007-11" db="EMBL/GenBank/DDBJ databases">
        <title>Draft genome sequence of Bacteroides stercoris(ATCC 43183).</title>
        <authorList>
            <person name="Sudarsanam P."/>
            <person name="Ley R."/>
            <person name="Guruge J."/>
            <person name="Turnbaugh P.J."/>
            <person name="Mahowald M."/>
            <person name="Liep D."/>
            <person name="Gordon J."/>
        </authorList>
    </citation>
    <scope>NUCLEOTIDE SEQUENCE [LARGE SCALE GENOMIC DNA]</scope>
    <source>
        <strain evidence="1 2">ATCC 43183</strain>
    </source>
</reference>
<evidence type="ECO:0000313" key="1">
    <source>
        <dbReference type="EMBL" id="EDS16996.1"/>
    </source>
</evidence>
<sequence>MVVDVHRIMLTSLRAFFMPDFKILAAAFPTHCFCGSADFPGWQAFF</sequence>
<protein>
    <submittedName>
        <fullName evidence="1">Uncharacterized protein</fullName>
    </submittedName>
</protein>